<reference evidence="2 3" key="2">
    <citation type="journal article" date="2021" name="Int. J. Food Microbiol.">
        <title>Safety demonstration of a microbial species for use in the food chain: Weissella confusa.</title>
        <authorList>
            <person name="Bourdichon F."/>
            <person name="Patrone V."/>
            <person name="Fontana A."/>
            <person name="Milani G."/>
            <person name="Morelli L."/>
        </authorList>
    </citation>
    <scope>NUCLEOTIDE SEQUENCE [LARGE SCALE GENOMIC DNA]</scope>
    <source>
        <strain evidence="1">CCUG 30943</strain>
        <strain evidence="2 3">CCUG 43002</strain>
    </source>
</reference>
<proteinExistence type="predicted"/>
<dbReference type="EMBL" id="JAAOCP010000004">
    <property type="protein sequence ID" value="MBJ7638484.1"/>
    <property type="molecule type" value="Genomic_DNA"/>
</dbReference>
<protein>
    <submittedName>
        <fullName evidence="2">ArpU family transcriptional regulator</fullName>
    </submittedName>
</protein>
<dbReference type="Proteomes" id="UP000808038">
    <property type="component" value="Unassembled WGS sequence"/>
</dbReference>
<organism evidence="2 3">
    <name type="scientific">Weissella confusa</name>
    <name type="common">Lactobacillus confusus</name>
    <dbReference type="NCBI Taxonomy" id="1583"/>
    <lineage>
        <taxon>Bacteria</taxon>
        <taxon>Bacillati</taxon>
        <taxon>Bacillota</taxon>
        <taxon>Bacilli</taxon>
        <taxon>Lactobacillales</taxon>
        <taxon>Lactobacillaceae</taxon>
        <taxon>Weissella</taxon>
    </lineage>
</organism>
<evidence type="ECO:0000313" key="1">
    <source>
        <dbReference type="EMBL" id="MBJ7633515.1"/>
    </source>
</evidence>
<accession>A0A4Z0RMA0</accession>
<dbReference type="AlphaFoldDB" id="A0A4Z0RMA0"/>
<sequence length="141" mass="16477">MALLPAVNEKATREAVREFFDSEWPRIVNMADMGYVDLKSVEISDMPSARSFGNANDERFTNHANAVYYYDAVVHAIKVMTQPHRHFMWLRYVRRLEWLQIEALTGYSTRRGQEIIDEAFLLFADNFSDVDDLRVKESSSY</sequence>
<dbReference type="InterPro" id="IPR006524">
    <property type="entry name" value="ArpU-like"/>
</dbReference>
<reference evidence="2" key="1">
    <citation type="submission" date="2020-02" db="EMBL/GenBank/DDBJ databases">
        <authorList>
            <person name="Fontana A."/>
            <person name="Patrone V."/>
            <person name="Morelli L."/>
        </authorList>
    </citation>
    <scope>NUCLEOTIDE SEQUENCE</scope>
    <source>
        <strain evidence="1">CCUG 30943</strain>
        <strain evidence="2">CCUG 43002</strain>
    </source>
</reference>
<evidence type="ECO:0000313" key="3">
    <source>
        <dbReference type="Proteomes" id="UP000728106"/>
    </source>
</evidence>
<gene>
    <name evidence="2" type="ORF">HAU20_03680</name>
    <name evidence="1" type="ORF">HAU43_10530</name>
</gene>
<dbReference type="NCBIfam" id="TIGR01637">
    <property type="entry name" value="phage_arpU"/>
    <property type="match status" value="1"/>
</dbReference>
<dbReference type="EMBL" id="JAAOCX010000018">
    <property type="protein sequence ID" value="MBJ7633515.1"/>
    <property type="molecule type" value="Genomic_DNA"/>
</dbReference>
<name>A0A4Z0RMA0_WEICO</name>
<comment type="caution">
    <text evidence="2">The sequence shown here is derived from an EMBL/GenBank/DDBJ whole genome shotgun (WGS) entry which is preliminary data.</text>
</comment>
<dbReference type="Proteomes" id="UP000728106">
    <property type="component" value="Unassembled WGS sequence"/>
</dbReference>
<dbReference type="RefSeq" id="WP_135411220.1">
    <property type="nucleotide sequence ID" value="NZ_JAAOCP010000004.1"/>
</dbReference>
<evidence type="ECO:0000313" key="2">
    <source>
        <dbReference type="EMBL" id="MBJ7638484.1"/>
    </source>
</evidence>
<keyword evidence="3" id="KW-1185">Reference proteome</keyword>